<evidence type="ECO:0000313" key="6">
    <source>
        <dbReference type="EMBL" id="KAG0728153.1"/>
    </source>
</evidence>
<dbReference type="AlphaFoldDB" id="A0A8J4YHH0"/>
<keyword evidence="7" id="KW-1185">Reference proteome</keyword>
<comment type="caution">
    <text evidence="6">The sequence shown here is derived from an EMBL/GenBank/DDBJ whole genome shotgun (WGS) entry which is preliminary data.</text>
</comment>
<evidence type="ECO:0000256" key="1">
    <source>
        <dbReference type="ARBA" id="ARBA00004141"/>
    </source>
</evidence>
<dbReference type="PANTHER" id="PTHR24064">
    <property type="entry name" value="SOLUTE CARRIER FAMILY 22 MEMBER"/>
    <property type="match status" value="1"/>
</dbReference>
<feature type="transmembrane region" description="Helical" evidence="5">
    <location>
        <begin position="118"/>
        <end position="138"/>
    </location>
</feature>
<feature type="transmembrane region" description="Helical" evidence="5">
    <location>
        <begin position="170"/>
        <end position="193"/>
    </location>
</feature>
<name>A0A8J4YHH0_CHIOP</name>
<dbReference type="OrthoDB" id="2261376at2759"/>
<dbReference type="GO" id="GO:0022857">
    <property type="term" value="F:transmembrane transporter activity"/>
    <property type="evidence" value="ECO:0007669"/>
    <property type="project" value="InterPro"/>
</dbReference>
<dbReference type="InterPro" id="IPR005829">
    <property type="entry name" value="Sugar_transporter_CS"/>
</dbReference>
<feature type="transmembrane region" description="Helical" evidence="5">
    <location>
        <begin position="84"/>
        <end position="112"/>
    </location>
</feature>
<feature type="transmembrane region" description="Helical" evidence="5">
    <location>
        <begin position="252"/>
        <end position="275"/>
    </location>
</feature>
<dbReference type="InterPro" id="IPR036259">
    <property type="entry name" value="MFS_trans_sf"/>
</dbReference>
<gene>
    <name evidence="6" type="primary">Slc22a21_1</name>
    <name evidence="6" type="ORF">GWK47_003818</name>
</gene>
<feature type="transmembrane region" description="Helical" evidence="5">
    <location>
        <begin position="147"/>
        <end position="164"/>
    </location>
</feature>
<keyword evidence="2 5" id="KW-0812">Transmembrane</keyword>
<dbReference type="InterPro" id="IPR005828">
    <property type="entry name" value="MFS_sugar_transport-like"/>
</dbReference>
<dbReference type="Gene3D" id="1.20.1250.20">
    <property type="entry name" value="MFS general substrate transporter like domains"/>
    <property type="match status" value="1"/>
</dbReference>
<evidence type="ECO:0000256" key="3">
    <source>
        <dbReference type="ARBA" id="ARBA00022989"/>
    </source>
</evidence>
<accession>A0A8J4YHH0</accession>
<proteinExistence type="predicted"/>
<dbReference type="PROSITE" id="PS00216">
    <property type="entry name" value="SUGAR_TRANSPORT_1"/>
    <property type="match status" value="1"/>
</dbReference>
<reference evidence="6" key="1">
    <citation type="submission" date="2020-07" db="EMBL/GenBank/DDBJ databases">
        <title>The High-quality genome of the commercially important snow crab, Chionoecetes opilio.</title>
        <authorList>
            <person name="Jeong J.-H."/>
            <person name="Ryu S."/>
        </authorList>
    </citation>
    <scope>NUCLEOTIDE SEQUENCE</scope>
    <source>
        <strain evidence="6">MADBK_172401_WGS</strain>
        <tissue evidence="6">Digestive gland</tissue>
    </source>
</reference>
<sequence length="321" mass="34701">MIRSFMNESPRWLVVMGRHKEALSVLQRAARLNGTSLPPKDHLLAVMKNVEQQSSSATAKDISQPNMARRVLNQVIMLFSTKKLITITVVSCIGFFSVALIFFGLTLAASALNIDDPFAYVAISGTMELPAILTIYMVEKIGRKKSGIGTFALCAFSLLTQPLLPASIGWLSMTLVMTGKMAASCAFDVMFLYSSELYPTEIRMQGLSAGMMASRAGAFISPFIMSALAMYAMNAMHAMNAMNAIRLQEPHYPWAISVVFGLMAAVAAVSFIPLWETANTCLPDTMLQLEAKKEGLAADSHTLKAYGGAAGSEDEETTPSA</sequence>
<evidence type="ECO:0000256" key="4">
    <source>
        <dbReference type="ARBA" id="ARBA00023136"/>
    </source>
</evidence>
<dbReference type="Proteomes" id="UP000770661">
    <property type="component" value="Unassembled WGS sequence"/>
</dbReference>
<comment type="subcellular location">
    <subcellularLocation>
        <location evidence="1">Membrane</location>
        <topology evidence="1">Multi-pass membrane protein</topology>
    </subcellularLocation>
</comment>
<protein>
    <submittedName>
        <fullName evidence="6">Solute carrier family 22 member 21</fullName>
    </submittedName>
</protein>
<organism evidence="6 7">
    <name type="scientific">Chionoecetes opilio</name>
    <name type="common">Atlantic snow crab</name>
    <name type="synonym">Cancer opilio</name>
    <dbReference type="NCBI Taxonomy" id="41210"/>
    <lineage>
        <taxon>Eukaryota</taxon>
        <taxon>Metazoa</taxon>
        <taxon>Ecdysozoa</taxon>
        <taxon>Arthropoda</taxon>
        <taxon>Crustacea</taxon>
        <taxon>Multicrustacea</taxon>
        <taxon>Malacostraca</taxon>
        <taxon>Eumalacostraca</taxon>
        <taxon>Eucarida</taxon>
        <taxon>Decapoda</taxon>
        <taxon>Pleocyemata</taxon>
        <taxon>Brachyura</taxon>
        <taxon>Eubrachyura</taxon>
        <taxon>Majoidea</taxon>
        <taxon>Majidae</taxon>
        <taxon>Chionoecetes</taxon>
    </lineage>
</organism>
<dbReference type="Pfam" id="PF00083">
    <property type="entry name" value="Sugar_tr"/>
    <property type="match status" value="1"/>
</dbReference>
<evidence type="ECO:0000256" key="5">
    <source>
        <dbReference type="SAM" id="Phobius"/>
    </source>
</evidence>
<dbReference type="GO" id="GO:0016020">
    <property type="term" value="C:membrane"/>
    <property type="evidence" value="ECO:0007669"/>
    <property type="project" value="UniProtKB-SubCell"/>
</dbReference>
<feature type="transmembrane region" description="Helical" evidence="5">
    <location>
        <begin position="213"/>
        <end position="232"/>
    </location>
</feature>
<evidence type="ECO:0000313" key="7">
    <source>
        <dbReference type="Proteomes" id="UP000770661"/>
    </source>
</evidence>
<dbReference type="EMBL" id="JACEEZ010002571">
    <property type="protein sequence ID" value="KAG0728153.1"/>
    <property type="molecule type" value="Genomic_DNA"/>
</dbReference>
<dbReference type="SUPFAM" id="SSF103473">
    <property type="entry name" value="MFS general substrate transporter"/>
    <property type="match status" value="1"/>
</dbReference>
<keyword evidence="4 5" id="KW-0472">Membrane</keyword>
<keyword evidence="3 5" id="KW-1133">Transmembrane helix</keyword>
<evidence type="ECO:0000256" key="2">
    <source>
        <dbReference type="ARBA" id="ARBA00022692"/>
    </source>
</evidence>